<evidence type="ECO:0000313" key="1">
    <source>
        <dbReference type="EnsemblPlants" id="MELO3C031009.2.1"/>
    </source>
</evidence>
<protein>
    <submittedName>
        <fullName evidence="1">Uncharacterized protein</fullName>
    </submittedName>
</protein>
<organism evidence="1">
    <name type="scientific">Cucumis melo</name>
    <name type="common">Muskmelon</name>
    <dbReference type="NCBI Taxonomy" id="3656"/>
    <lineage>
        <taxon>Eukaryota</taxon>
        <taxon>Viridiplantae</taxon>
        <taxon>Streptophyta</taxon>
        <taxon>Embryophyta</taxon>
        <taxon>Tracheophyta</taxon>
        <taxon>Spermatophyta</taxon>
        <taxon>Magnoliopsida</taxon>
        <taxon>eudicotyledons</taxon>
        <taxon>Gunneridae</taxon>
        <taxon>Pentapetalae</taxon>
        <taxon>rosids</taxon>
        <taxon>fabids</taxon>
        <taxon>Cucurbitales</taxon>
        <taxon>Cucurbitaceae</taxon>
        <taxon>Benincaseae</taxon>
        <taxon>Cucumis</taxon>
    </lineage>
</organism>
<dbReference type="Gramene" id="MELO3C031009.2.1">
    <property type="protein sequence ID" value="MELO3C031009.2.1"/>
    <property type="gene ID" value="MELO3C031009.2"/>
</dbReference>
<name>A0A9I9EAF1_CUCME</name>
<reference evidence="1" key="1">
    <citation type="submission" date="2023-03" db="UniProtKB">
        <authorList>
            <consortium name="EnsemblPlants"/>
        </authorList>
    </citation>
    <scope>IDENTIFICATION</scope>
</reference>
<sequence>MVAAVVSSALFVKSHQPYNKSNTNNLLQNLFYRSHVFQSLAYEFMRHKIEQKLLPTFKKSYRTKCLVEDHRLAQGGVQNTSSKN</sequence>
<dbReference type="EnsemblPlants" id="MELO3C031009.2.1">
    <property type="protein sequence ID" value="MELO3C031009.2.1"/>
    <property type="gene ID" value="MELO3C031009.2"/>
</dbReference>
<proteinExistence type="predicted"/>
<accession>A0A9I9EAF1</accession>
<dbReference type="AlphaFoldDB" id="A0A9I9EAF1"/>